<evidence type="ECO:0000259" key="1">
    <source>
        <dbReference type="PROSITE" id="PS51186"/>
    </source>
</evidence>
<dbReference type="CDD" id="cd04301">
    <property type="entry name" value="NAT_SF"/>
    <property type="match status" value="1"/>
</dbReference>
<comment type="caution">
    <text evidence="2">The sequence shown here is derived from an EMBL/GenBank/DDBJ whole genome shotgun (WGS) entry which is preliminary data.</text>
</comment>
<organism evidence="2 3">
    <name type="scientific">Sporosarcina highlanderae</name>
    <dbReference type="NCBI Taxonomy" id="3035916"/>
    <lineage>
        <taxon>Bacteria</taxon>
        <taxon>Bacillati</taxon>
        <taxon>Bacillota</taxon>
        <taxon>Bacilli</taxon>
        <taxon>Bacillales</taxon>
        <taxon>Caryophanaceae</taxon>
        <taxon>Sporosarcina</taxon>
    </lineage>
</organism>
<dbReference type="InterPro" id="IPR016181">
    <property type="entry name" value="Acyl_CoA_acyltransferase"/>
</dbReference>
<evidence type="ECO:0000313" key="2">
    <source>
        <dbReference type="EMBL" id="MDN4608178.1"/>
    </source>
</evidence>
<dbReference type="Proteomes" id="UP001175097">
    <property type="component" value="Unassembled WGS sequence"/>
</dbReference>
<dbReference type="Gene3D" id="3.40.630.30">
    <property type="match status" value="1"/>
</dbReference>
<dbReference type="RefSeq" id="WP_301244091.1">
    <property type="nucleotide sequence ID" value="NZ_JAROCC010000009.1"/>
</dbReference>
<dbReference type="InterPro" id="IPR000182">
    <property type="entry name" value="GNAT_dom"/>
</dbReference>
<dbReference type="PANTHER" id="PTHR43617">
    <property type="entry name" value="L-AMINO ACID N-ACETYLTRANSFERASE"/>
    <property type="match status" value="1"/>
</dbReference>
<keyword evidence="3" id="KW-1185">Reference proteome</keyword>
<dbReference type="EMBL" id="JAROCC010000009">
    <property type="protein sequence ID" value="MDN4608178.1"/>
    <property type="molecule type" value="Genomic_DNA"/>
</dbReference>
<dbReference type="PANTHER" id="PTHR43617:SF20">
    <property type="entry name" value="N-ALPHA-ACETYLTRANSFERASE RIMI"/>
    <property type="match status" value="1"/>
</dbReference>
<dbReference type="InterPro" id="IPR050276">
    <property type="entry name" value="MshD_Acetyltransferase"/>
</dbReference>
<name>A0ABT8JSP7_9BACL</name>
<protein>
    <submittedName>
        <fullName evidence="2">GNAT family N-acetyltransferase</fullName>
    </submittedName>
</protein>
<accession>A0ABT8JSP7</accession>
<gene>
    <name evidence="2" type="ORF">P5G49_11930</name>
</gene>
<reference evidence="2" key="1">
    <citation type="submission" date="2023-03" db="EMBL/GenBank/DDBJ databases">
        <title>MT1 and MT2 Draft Genomes of Novel Species.</title>
        <authorList>
            <person name="Venkateswaran K."/>
        </authorList>
    </citation>
    <scope>NUCLEOTIDE SEQUENCE</scope>
    <source>
        <strain evidence="2">F6_3S_P_2</strain>
    </source>
</reference>
<proteinExistence type="predicted"/>
<dbReference type="SUPFAM" id="SSF55729">
    <property type="entry name" value="Acyl-CoA N-acyltransferases (Nat)"/>
    <property type="match status" value="1"/>
</dbReference>
<dbReference type="Pfam" id="PF00583">
    <property type="entry name" value="Acetyltransf_1"/>
    <property type="match status" value="1"/>
</dbReference>
<evidence type="ECO:0000313" key="3">
    <source>
        <dbReference type="Proteomes" id="UP001175097"/>
    </source>
</evidence>
<sequence>MNIEYLSEARYTDFIDFCRKCRNEVDDSYLYEEDLKIFQPDQDNPTYIVLDDQSKIIAGVSLIQDSYFKKGKKGRWRIFHSIEPNLNIYKLMIERIKPHITEINDVYLFIQEDNIIVRDIFHSMQFTIERYAYFLSREAMDVAQPNLPKDYSFKTFEFNKDEEDYLYVRNTGFATLKGSETPLTVEDVKNMENKEDYLEGGISLLYHQEKPVGVVRSSREFYNNEFVLNIGTIALVPEYQGKGLGRQLLRKALEFGNSIGLPKTVLSVNAENERAVNLYTKEGFKKEESVVCYNYKVQP</sequence>
<dbReference type="PROSITE" id="PS51186">
    <property type="entry name" value="GNAT"/>
    <property type="match status" value="1"/>
</dbReference>
<feature type="domain" description="N-acetyltransferase" evidence="1">
    <location>
        <begin position="151"/>
        <end position="299"/>
    </location>
</feature>